<comment type="caution">
    <text evidence="1">The sequence shown here is derived from an EMBL/GenBank/DDBJ whole genome shotgun (WGS) entry which is preliminary data.</text>
</comment>
<evidence type="ECO:0008006" key="3">
    <source>
        <dbReference type="Google" id="ProtNLM"/>
    </source>
</evidence>
<sequence>MRKIMINQAAENTPSSDLNFLDLEHLAQVEFTSECTEHPVESALLLTEEPGAGWQAASAGEQTIRLVFDQPRTIEHIFLMFDEQQQSRTQEFVLLWLMDNEDAYREILRQQYHFSPPGTTREIEHYEVRLNQLKVLELRIIPDISGGEACAGLKQLRLA</sequence>
<dbReference type="RefSeq" id="WP_104428278.1">
    <property type="nucleotide sequence ID" value="NZ_PTIZ01000003.1"/>
</dbReference>
<proteinExistence type="predicted"/>
<dbReference type="Proteomes" id="UP000240010">
    <property type="component" value="Unassembled WGS sequence"/>
</dbReference>
<organism evidence="1 2">
    <name type="scientific">Methylobacter tundripaludum</name>
    <dbReference type="NCBI Taxonomy" id="173365"/>
    <lineage>
        <taxon>Bacteria</taxon>
        <taxon>Pseudomonadati</taxon>
        <taxon>Pseudomonadota</taxon>
        <taxon>Gammaproteobacteria</taxon>
        <taxon>Methylococcales</taxon>
        <taxon>Methylococcaceae</taxon>
        <taxon>Methylobacter</taxon>
    </lineage>
</organism>
<dbReference type="AlphaFoldDB" id="A0A2S6HGH0"/>
<evidence type="ECO:0000313" key="1">
    <source>
        <dbReference type="EMBL" id="PPK76578.1"/>
    </source>
</evidence>
<name>A0A2S6HGH0_9GAMM</name>
<protein>
    <recommendedName>
        <fullName evidence="3">Carbohydrate-binding protein</fullName>
    </recommendedName>
</protein>
<accession>A0A2S6HGH0</accession>
<evidence type="ECO:0000313" key="2">
    <source>
        <dbReference type="Proteomes" id="UP000240010"/>
    </source>
</evidence>
<dbReference type="EMBL" id="PTIZ01000003">
    <property type="protein sequence ID" value="PPK76578.1"/>
    <property type="molecule type" value="Genomic_DNA"/>
</dbReference>
<gene>
    <name evidence="1" type="ORF">B0F87_103185</name>
</gene>
<reference evidence="1 2" key="1">
    <citation type="submission" date="2018-02" db="EMBL/GenBank/DDBJ databases">
        <title>Subsurface microbial communities from deep shales in Ohio and West Virginia, USA.</title>
        <authorList>
            <person name="Wrighton K."/>
        </authorList>
    </citation>
    <scope>NUCLEOTIDE SEQUENCE [LARGE SCALE GENOMIC DNA]</scope>
    <source>
        <strain evidence="1 2">OWC-DMM</strain>
    </source>
</reference>